<dbReference type="EMBL" id="CP034841">
    <property type="protein sequence ID" value="QBF34750.1"/>
    <property type="molecule type" value="Genomic_DNA"/>
</dbReference>
<proteinExistence type="predicted"/>
<dbReference type="Proteomes" id="UP000289326">
    <property type="component" value="Chromosome"/>
</dbReference>
<dbReference type="KEGG" id="mphi:EG856_02370"/>
<evidence type="ECO:0000313" key="2">
    <source>
        <dbReference type="Proteomes" id="UP000289326"/>
    </source>
</evidence>
<organism evidence="1 2">
    <name type="scientific">Mycoplasmopsis phocirhinis</name>
    <dbReference type="NCBI Taxonomy" id="142650"/>
    <lineage>
        <taxon>Bacteria</taxon>
        <taxon>Bacillati</taxon>
        <taxon>Mycoplasmatota</taxon>
        <taxon>Mycoplasmoidales</taxon>
        <taxon>Metamycoplasmataceae</taxon>
        <taxon>Mycoplasmopsis</taxon>
    </lineage>
</organism>
<reference evidence="1 2" key="1">
    <citation type="submission" date="2019-01" db="EMBL/GenBank/DDBJ databases">
        <title>Complete sequence and annotation of the Mycoplasma phocirhinis strain 852T genome.</title>
        <authorList>
            <person name="Frasca S.Jr."/>
            <person name="Kutish G.F."/>
            <person name="Castellanos Gell J."/>
            <person name="Michaels D.L."/>
            <person name="Brown D.R."/>
        </authorList>
    </citation>
    <scope>NUCLEOTIDE SEQUENCE [LARGE SCALE GENOMIC DNA]</scope>
    <source>
        <strain evidence="1 2">852</strain>
    </source>
</reference>
<dbReference type="AlphaFoldDB" id="A0A4P6MPC7"/>
<evidence type="ECO:0000313" key="1">
    <source>
        <dbReference type="EMBL" id="QBF34750.1"/>
    </source>
</evidence>
<gene>
    <name evidence="1" type="ORF">EG856_02370</name>
</gene>
<accession>A0A4P6MPC7</accession>
<keyword evidence="2" id="KW-1185">Reference proteome</keyword>
<dbReference type="RefSeq" id="WP_130429527.1">
    <property type="nucleotide sequence ID" value="NZ_CP034841.1"/>
</dbReference>
<sequence>MKLKNKRLLYFTYEEIINFNTEKFNIDFLKMNIKNNSKKITWTPEELLEKLKTRPKILPRKLLIMNIVFNCILNSVLYTDEHFESDEIQFIFMMKNFIDKVKIDFDFSDDEIKTAYYKFMKNDNKIKTTN</sequence>
<name>A0A4P6MPC7_9BACT</name>
<protein>
    <submittedName>
        <fullName evidence="1">Uncharacterized protein</fullName>
    </submittedName>
</protein>